<sequence length="195" mass="22002">MFIVLEKSLRHILSVYFYLILVLYNSRMCVFGQYMLEYTVLGGYRAVAHCDATAANFGTDISTFLFGMNSVGCALPTEPPLACSDVEAYYVQQAKPFGYQALIVYNFKGKSPNPMSGSKFAELIQIPVVMVKFECMQSLLGHYSAEHGYTVTIKSNPGYYDLIKYRFPFIIIVGISFTVLLISLVNFYQTLKFLT</sequence>
<keyword evidence="2" id="KW-1185">Reference proteome</keyword>
<gene>
    <name evidence="1" type="ORF">MENTE1834_LOCUS21147</name>
</gene>
<evidence type="ECO:0000313" key="2">
    <source>
        <dbReference type="Proteomes" id="UP001497535"/>
    </source>
</evidence>
<reference evidence="1" key="1">
    <citation type="submission" date="2023-11" db="EMBL/GenBank/DDBJ databases">
        <authorList>
            <person name="Poullet M."/>
        </authorList>
    </citation>
    <scope>NUCLEOTIDE SEQUENCE</scope>
    <source>
        <strain evidence="1">E1834</strain>
    </source>
</reference>
<comment type="caution">
    <text evidence="1">The sequence shown here is derived from an EMBL/GenBank/DDBJ whole genome shotgun (WGS) entry which is preliminary data.</text>
</comment>
<dbReference type="Proteomes" id="UP001497535">
    <property type="component" value="Unassembled WGS sequence"/>
</dbReference>
<evidence type="ECO:0000313" key="1">
    <source>
        <dbReference type="EMBL" id="CAK5074396.1"/>
    </source>
</evidence>
<accession>A0ACB0Z621</accession>
<dbReference type="EMBL" id="CAVMJV010000026">
    <property type="protein sequence ID" value="CAK5074396.1"/>
    <property type="molecule type" value="Genomic_DNA"/>
</dbReference>
<protein>
    <submittedName>
        <fullName evidence="1">Uncharacterized protein</fullName>
    </submittedName>
</protein>
<organism evidence="1 2">
    <name type="scientific">Meloidogyne enterolobii</name>
    <name type="common">Root-knot nematode worm</name>
    <name type="synonym">Meloidogyne mayaguensis</name>
    <dbReference type="NCBI Taxonomy" id="390850"/>
    <lineage>
        <taxon>Eukaryota</taxon>
        <taxon>Metazoa</taxon>
        <taxon>Ecdysozoa</taxon>
        <taxon>Nematoda</taxon>
        <taxon>Chromadorea</taxon>
        <taxon>Rhabditida</taxon>
        <taxon>Tylenchina</taxon>
        <taxon>Tylenchomorpha</taxon>
        <taxon>Tylenchoidea</taxon>
        <taxon>Meloidogynidae</taxon>
        <taxon>Meloidogyninae</taxon>
        <taxon>Meloidogyne</taxon>
    </lineage>
</organism>
<name>A0ACB0Z621_MELEN</name>
<proteinExistence type="predicted"/>